<comment type="caution">
    <text evidence="2">The sequence shown here is derived from an EMBL/GenBank/DDBJ whole genome shotgun (WGS) entry which is preliminary data.</text>
</comment>
<dbReference type="AlphaFoldDB" id="A0A419SC86"/>
<reference evidence="2 3" key="1">
    <citation type="submission" date="2016-07" db="EMBL/GenBank/DDBJ databases">
        <title>Genome of Pelobium manganitolerans.</title>
        <authorList>
            <person name="Wu S."/>
            <person name="Wang G."/>
        </authorList>
    </citation>
    <scope>NUCLEOTIDE SEQUENCE [LARGE SCALE GENOMIC DNA]</scope>
    <source>
        <strain evidence="2 3">YS-25</strain>
    </source>
</reference>
<evidence type="ECO:0008006" key="4">
    <source>
        <dbReference type="Google" id="ProtNLM"/>
    </source>
</evidence>
<gene>
    <name evidence="2" type="ORF">BCY91_02155</name>
</gene>
<keyword evidence="1" id="KW-1133">Transmembrane helix</keyword>
<keyword evidence="1" id="KW-0812">Transmembrane</keyword>
<feature type="transmembrane region" description="Helical" evidence="1">
    <location>
        <begin position="40"/>
        <end position="57"/>
    </location>
</feature>
<evidence type="ECO:0000313" key="2">
    <source>
        <dbReference type="EMBL" id="RKD20441.1"/>
    </source>
</evidence>
<feature type="transmembrane region" description="Helical" evidence="1">
    <location>
        <begin position="186"/>
        <end position="204"/>
    </location>
</feature>
<feature type="transmembrane region" description="Helical" evidence="1">
    <location>
        <begin position="288"/>
        <end position="309"/>
    </location>
</feature>
<feature type="transmembrane region" description="Helical" evidence="1">
    <location>
        <begin position="77"/>
        <end position="93"/>
    </location>
</feature>
<sequence length="361" mass="41894">MLVKPKKIFFLEINFTIFYLLFYIPVIITFANHYHKSFDVVVNQLLLLLGFLIIFLLPKVRLFKPVLLKFRLLDFKYYLLSITLVIVYLYFKFRETYSIVSFEQVYEQRFSTQNNSLLDGYLILWMTYLLGPFIIVKGLVRKNKYWVLFGFFSVIFIYGINANKISLFIPMFMILIFYLKKWGKDILTSCTFLFSILITSLFWLSDYISTIASVVLMRTFGIAGLLTYQYNEFFSSNAKTFFTQINIINFLSGNSYPYPRALGYMVGADYSTNENYNANANFIATDGIASLGAVGIIIISIIVGLYFAFVRSQVTMKNQLIVGLMYVPFCFIVLNVSFFTSLLSGGFCFLNMYFFLKEANG</sequence>
<evidence type="ECO:0000256" key="1">
    <source>
        <dbReference type="SAM" id="Phobius"/>
    </source>
</evidence>
<dbReference type="Proteomes" id="UP000283433">
    <property type="component" value="Unassembled WGS sequence"/>
</dbReference>
<feature type="transmembrane region" description="Helical" evidence="1">
    <location>
        <begin position="147"/>
        <end position="180"/>
    </location>
</feature>
<feature type="transmembrane region" description="Helical" evidence="1">
    <location>
        <begin position="9"/>
        <end position="28"/>
    </location>
</feature>
<dbReference type="EMBL" id="MBTA01000001">
    <property type="protein sequence ID" value="RKD20441.1"/>
    <property type="molecule type" value="Genomic_DNA"/>
</dbReference>
<evidence type="ECO:0000313" key="3">
    <source>
        <dbReference type="Proteomes" id="UP000283433"/>
    </source>
</evidence>
<name>A0A419SC86_9SPHI</name>
<keyword evidence="3" id="KW-1185">Reference proteome</keyword>
<proteinExistence type="predicted"/>
<dbReference type="OrthoDB" id="1437440at2"/>
<feature type="transmembrane region" description="Helical" evidence="1">
    <location>
        <begin position="120"/>
        <end position="140"/>
    </location>
</feature>
<accession>A0A419SC86</accession>
<feature type="transmembrane region" description="Helical" evidence="1">
    <location>
        <begin position="211"/>
        <end position="230"/>
    </location>
</feature>
<keyword evidence="1" id="KW-0472">Membrane</keyword>
<feature type="transmembrane region" description="Helical" evidence="1">
    <location>
        <begin position="321"/>
        <end position="354"/>
    </location>
</feature>
<organism evidence="2 3">
    <name type="scientific">Pelobium manganitolerans</name>
    <dbReference type="NCBI Taxonomy" id="1842495"/>
    <lineage>
        <taxon>Bacteria</taxon>
        <taxon>Pseudomonadati</taxon>
        <taxon>Bacteroidota</taxon>
        <taxon>Sphingobacteriia</taxon>
        <taxon>Sphingobacteriales</taxon>
        <taxon>Sphingobacteriaceae</taxon>
        <taxon>Pelobium</taxon>
    </lineage>
</organism>
<protein>
    <recommendedName>
        <fullName evidence="4">Oligosaccharide repeat unit polymerase</fullName>
    </recommendedName>
</protein>